<feature type="compositionally biased region" description="Polar residues" evidence="1">
    <location>
        <begin position="11"/>
        <end position="27"/>
    </location>
</feature>
<organism evidence="2 3">
    <name type="scientific">Mycolicibacterium paratuberculosis (strain ATCC BAA-968 / K-10)</name>
    <name type="common">Mycobacterium paratuberculosis</name>
    <dbReference type="NCBI Taxonomy" id="262316"/>
    <lineage>
        <taxon>Bacteria</taxon>
        <taxon>Bacillati</taxon>
        <taxon>Actinomycetota</taxon>
        <taxon>Actinomycetes</taxon>
        <taxon>Mycobacteriales</taxon>
        <taxon>Mycobacteriaceae</taxon>
        <taxon>Mycobacterium</taxon>
        <taxon>Mycobacterium avium complex (MAC)</taxon>
    </lineage>
</organism>
<dbReference type="Proteomes" id="UP000000580">
    <property type="component" value="Chromosome"/>
</dbReference>
<feature type="compositionally biased region" description="Low complexity" evidence="1">
    <location>
        <begin position="108"/>
        <end position="118"/>
    </location>
</feature>
<reference evidence="2 3" key="1">
    <citation type="journal article" date="2005" name="Proc. Natl. Acad. Sci. U.S.A.">
        <title>The complete genome sequence of Mycobacterium avium subspecies paratuberculosis.</title>
        <authorList>
            <person name="Li L."/>
            <person name="Bannantine J.P."/>
            <person name="Zhang Q."/>
            <person name="Amonsin A."/>
            <person name="May B.J."/>
            <person name="Alt D."/>
            <person name="Banerji N."/>
            <person name="Kanjilal S."/>
            <person name="Kapur V."/>
        </authorList>
    </citation>
    <scope>NUCLEOTIDE SEQUENCE [LARGE SCALE GENOMIC DNA]</scope>
    <source>
        <strain evidence="3">ATCC BAA-968 / K-10</strain>
    </source>
</reference>
<feature type="compositionally biased region" description="Basic and acidic residues" evidence="1">
    <location>
        <begin position="138"/>
        <end position="152"/>
    </location>
</feature>
<sequence length="152" mass="15694">MGTRPALARVSSGSVANVTAGRRSSSPLFRRARAQEPRWKRSPSMSSQRTVRLSSSVRTVTPRSSATVRNRTISAESSTGSSSNGADGGQSITGISRPKVKNPTARCATGDTLITTGAAAGGGDGTGDDEPLATRPSFHPDQRGAHGHGFDC</sequence>
<evidence type="ECO:0000313" key="3">
    <source>
        <dbReference type="Proteomes" id="UP000000580"/>
    </source>
</evidence>
<gene>
    <name evidence="2" type="ordered locus">MAP_3039c</name>
</gene>
<accession>Q73VH4</accession>
<dbReference type="KEGG" id="mpa:MAP_3039c"/>
<keyword evidence="3" id="KW-1185">Reference proteome</keyword>
<name>Q73VH4_MYCPA</name>
<protein>
    <submittedName>
        <fullName evidence="2">Uncharacterized protein</fullName>
    </submittedName>
</protein>
<dbReference type="AlphaFoldDB" id="Q73VH4"/>
<evidence type="ECO:0000313" key="2">
    <source>
        <dbReference type="EMBL" id="AAS05587.1"/>
    </source>
</evidence>
<dbReference type="HOGENOM" id="CLU_1720333_0_0_11"/>
<dbReference type="EMBL" id="AE016958">
    <property type="protein sequence ID" value="AAS05587.1"/>
    <property type="molecule type" value="Genomic_DNA"/>
</dbReference>
<dbReference type="STRING" id="262316.MAP_3039c"/>
<evidence type="ECO:0000256" key="1">
    <source>
        <dbReference type="SAM" id="MobiDB-lite"/>
    </source>
</evidence>
<feature type="compositionally biased region" description="Low complexity" evidence="1">
    <location>
        <begin position="44"/>
        <end position="85"/>
    </location>
</feature>
<feature type="region of interest" description="Disordered" evidence="1">
    <location>
        <begin position="1"/>
        <end position="152"/>
    </location>
</feature>
<proteinExistence type="predicted"/>